<evidence type="ECO:0000256" key="1">
    <source>
        <dbReference type="SAM" id="MobiDB-lite"/>
    </source>
</evidence>
<dbReference type="InterPro" id="IPR003672">
    <property type="entry name" value="CobN/Mg_chltase"/>
</dbReference>
<feature type="domain" description="CobN/magnesium chelatase" evidence="2">
    <location>
        <begin position="36"/>
        <end position="252"/>
    </location>
</feature>
<dbReference type="EC" id="6.6.1.2" evidence="3"/>
<gene>
    <name evidence="3" type="ORF">O0235_00480</name>
</gene>
<accession>A0ABY7M749</accession>
<feature type="region of interest" description="Disordered" evidence="1">
    <location>
        <begin position="1"/>
        <end position="39"/>
    </location>
</feature>
<dbReference type="GO" id="GO:0051116">
    <property type="term" value="F:cobaltochelatase activity"/>
    <property type="evidence" value="ECO:0007669"/>
    <property type="project" value="UniProtKB-EC"/>
</dbReference>
<evidence type="ECO:0000259" key="2">
    <source>
        <dbReference type="Pfam" id="PF02514"/>
    </source>
</evidence>
<dbReference type="Proteomes" id="UP001212803">
    <property type="component" value="Chromosome"/>
</dbReference>
<dbReference type="RefSeq" id="WP_270056662.1">
    <property type="nucleotide sequence ID" value="NZ_CP115149.1"/>
</dbReference>
<keyword evidence="3" id="KW-0436">Ligase</keyword>
<dbReference type="PANTHER" id="PTHR44119">
    <property type="entry name" value="MAGNESIUM-CHELATASE SUBUNIT CHLH, CHLOROPLASTIC"/>
    <property type="match status" value="1"/>
</dbReference>
<sequence length="281" mass="30063">MTARGRADRHAHRGAVPGPAVCRDRAGSRTGDAVLGRSPGDIDTDGRDFLIRGAVLGNVAVVIQPDNGGYSDPIGLLYRDDASPSHSFTACYDWIRNGFGADVVLHFGTHGALEFMPGKQAGLLPTDFPDALIGDLPHVYYYCMNNPAEAAIARRRSASEIVSYLSPPVEASGLYGALEAARAAAAALRDDPGNPARAAELREAAAAAGLDAVADPSDCEAEPLAYLERVTRALDDLERTLIPLGLHVLGRGSIPMRRAASWPRHASIRCRARLDSRWWMN</sequence>
<dbReference type="PANTHER" id="PTHR44119:SF1">
    <property type="entry name" value="MAGNESIUM-CHELATASE SUBUNIT CHLH, CHLOROPLASTIC"/>
    <property type="match status" value="1"/>
</dbReference>
<protein>
    <submittedName>
        <fullName evidence="3">Cobaltochelatase subunit CobN</fullName>
        <ecNumber evidence="3">6.6.1.2</ecNumber>
    </submittedName>
</protein>
<proteinExistence type="predicted"/>
<keyword evidence="4" id="KW-1185">Reference proteome</keyword>
<organism evidence="3 4">
    <name type="scientific">Tepidiforma flava</name>
    <dbReference type="NCBI Taxonomy" id="3004094"/>
    <lineage>
        <taxon>Bacteria</taxon>
        <taxon>Bacillati</taxon>
        <taxon>Chloroflexota</taxon>
        <taxon>Tepidiformia</taxon>
        <taxon>Tepidiformales</taxon>
        <taxon>Tepidiformaceae</taxon>
        <taxon>Tepidiforma</taxon>
    </lineage>
</organism>
<dbReference type="Pfam" id="PF02514">
    <property type="entry name" value="CobN-Mg_chel"/>
    <property type="match status" value="1"/>
</dbReference>
<evidence type="ECO:0000313" key="3">
    <source>
        <dbReference type="EMBL" id="WBL36137.1"/>
    </source>
</evidence>
<evidence type="ECO:0000313" key="4">
    <source>
        <dbReference type="Proteomes" id="UP001212803"/>
    </source>
</evidence>
<dbReference type="EMBL" id="CP115149">
    <property type="protein sequence ID" value="WBL36137.1"/>
    <property type="molecule type" value="Genomic_DNA"/>
</dbReference>
<reference evidence="3 4" key="1">
    <citation type="journal article" date="2023" name="ISME J.">
        <title>Thermophilic Dehalococcoidia with unusual traits shed light on an unexpected past.</title>
        <authorList>
            <person name="Palmer M."/>
            <person name="Covington J.K."/>
            <person name="Zhou E.M."/>
            <person name="Thomas S.C."/>
            <person name="Habib N."/>
            <person name="Seymour C.O."/>
            <person name="Lai D."/>
            <person name="Johnston J."/>
            <person name="Hashimi A."/>
            <person name="Jiao J.Y."/>
            <person name="Muok A.R."/>
            <person name="Liu L."/>
            <person name="Xian W.D."/>
            <person name="Zhi X.Y."/>
            <person name="Li M.M."/>
            <person name="Silva L.P."/>
            <person name="Bowen B.P."/>
            <person name="Louie K."/>
            <person name="Briegel A."/>
            <person name="Pett-Ridge J."/>
            <person name="Weber P.K."/>
            <person name="Tocheva E.I."/>
            <person name="Woyke T."/>
            <person name="Northen T.R."/>
            <person name="Mayali X."/>
            <person name="Li W.J."/>
            <person name="Hedlund B.P."/>
        </authorList>
    </citation>
    <scope>NUCLEOTIDE SEQUENCE [LARGE SCALE GENOMIC DNA]</scope>
    <source>
        <strain evidence="3 4">YIM 72310</strain>
    </source>
</reference>
<name>A0ABY7M749_9CHLR</name>